<dbReference type="InterPro" id="IPR036291">
    <property type="entry name" value="NAD(P)-bd_dom_sf"/>
</dbReference>
<dbReference type="PRINTS" id="PR00080">
    <property type="entry name" value="SDRFAMILY"/>
</dbReference>
<dbReference type="SMART" id="SM00822">
    <property type="entry name" value="PKS_KR"/>
    <property type="match status" value="1"/>
</dbReference>
<dbReference type="RefSeq" id="WP_285607063.1">
    <property type="nucleotide sequence ID" value="NZ_BSDC01000001.1"/>
</dbReference>
<organism evidence="5 6">
    <name type="scientific">Geothrix edaphica</name>
    <dbReference type="NCBI Taxonomy" id="2927976"/>
    <lineage>
        <taxon>Bacteria</taxon>
        <taxon>Pseudomonadati</taxon>
        <taxon>Acidobacteriota</taxon>
        <taxon>Holophagae</taxon>
        <taxon>Holophagales</taxon>
        <taxon>Holophagaceae</taxon>
        <taxon>Geothrix</taxon>
    </lineage>
</organism>
<dbReference type="PRINTS" id="PR00081">
    <property type="entry name" value="GDHRDH"/>
</dbReference>
<reference evidence="5" key="1">
    <citation type="journal article" date="2023" name="Antonie Van Leeuwenhoek">
        <title>Mesoterricola silvestris gen. nov., sp. nov., Mesoterricola sediminis sp. nov., Geothrix oryzae sp. nov., Geothrix edaphica sp. nov., Geothrix rubra sp. nov., and Geothrix limicola sp. nov., six novel members of Acidobacteriota isolated from soils.</title>
        <authorList>
            <person name="Itoh H."/>
            <person name="Sugisawa Y."/>
            <person name="Mise K."/>
            <person name="Xu Z."/>
            <person name="Kuniyasu M."/>
            <person name="Ushijima N."/>
            <person name="Kawano K."/>
            <person name="Kobayashi E."/>
            <person name="Shiratori Y."/>
            <person name="Masuda Y."/>
            <person name="Senoo K."/>
        </authorList>
    </citation>
    <scope>NUCLEOTIDE SEQUENCE</scope>
    <source>
        <strain evidence="5">Red802</strain>
    </source>
</reference>
<dbReference type="InterPro" id="IPR002347">
    <property type="entry name" value="SDR_fam"/>
</dbReference>
<evidence type="ECO:0000256" key="1">
    <source>
        <dbReference type="ARBA" id="ARBA00006484"/>
    </source>
</evidence>
<comment type="caution">
    <text evidence="5">The sequence shown here is derived from an EMBL/GenBank/DDBJ whole genome shotgun (WGS) entry which is preliminary data.</text>
</comment>
<evidence type="ECO:0000313" key="6">
    <source>
        <dbReference type="Proteomes" id="UP001165044"/>
    </source>
</evidence>
<sequence>MTAFRGAHVLITGAASGLGRLMALEAVRRGARVSLLDRDAKGLAEVCEALRAEKGDAEGFVVDLSDRAALQATCHEVQGTRGGVDILINNAGIVSGKTLLECSDEAIERTFQVNVLAGFWTVRAFLPGMLAAGKGHIVTVASAAGLAGTSRLVDYSASKFAALGFDESLRMELKRLGSPVRTTVVCPFFIDTGMFEGVKTRFAWLLPILKPDYVVRRILKAIEGNRSRLVMPRFVLTVPVVRVLPPILFDAVLGFFGVNRSMDEFVGRAQK</sequence>
<evidence type="ECO:0000256" key="3">
    <source>
        <dbReference type="RuleBase" id="RU000363"/>
    </source>
</evidence>
<dbReference type="EMBL" id="BSDC01000001">
    <property type="protein sequence ID" value="GLH66631.1"/>
    <property type="molecule type" value="Genomic_DNA"/>
</dbReference>
<dbReference type="PANTHER" id="PTHR24322:SF736">
    <property type="entry name" value="RETINOL DEHYDROGENASE 10"/>
    <property type="match status" value="1"/>
</dbReference>
<evidence type="ECO:0000256" key="2">
    <source>
        <dbReference type="ARBA" id="ARBA00023002"/>
    </source>
</evidence>
<dbReference type="Pfam" id="PF00106">
    <property type="entry name" value="adh_short"/>
    <property type="match status" value="1"/>
</dbReference>
<evidence type="ECO:0000259" key="4">
    <source>
        <dbReference type="SMART" id="SM00822"/>
    </source>
</evidence>
<feature type="domain" description="Ketoreductase" evidence="4">
    <location>
        <begin position="7"/>
        <end position="192"/>
    </location>
</feature>
<dbReference type="InterPro" id="IPR057326">
    <property type="entry name" value="KR_dom"/>
</dbReference>
<accession>A0ABQ5PW06</accession>
<dbReference type="SUPFAM" id="SSF51735">
    <property type="entry name" value="NAD(P)-binding Rossmann-fold domains"/>
    <property type="match status" value="1"/>
</dbReference>
<proteinExistence type="inferred from homology"/>
<dbReference type="PANTHER" id="PTHR24322">
    <property type="entry name" value="PKSB"/>
    <property type="match status" value="1"/>
</dbReference>
<dbReference type="CDD" id="cd05339">
    <property type="entry name" value="17beta-HSDXI-like_SDR_c"/>
    <property type="match status" value="1"/>
</dbReference>
<dbReference type="Proteomes" id="UP001165044">
    <property type="component" value="Unassembled WGS sequence"/>
</dbReference>
<comment type="similarity">
    <text evidence="1 3">Belongs to the short-chain dehydrogenases/reductases (SDR) family.</text>
</comment>
<gene>
    <name evidence="5" type="ORF">GETHED_09950</name>
</gene>
<keyword evidence="2" id="KW-0560">Oxidoreductase</keyword>
<evidence type="ECO:0000313" key="5">
    <source>
        <dbReference type="EMBL" id="GLH66631.1"/>
    </source>
</evidence>
<dbReference type="Gene3D" id="3.40.50.720">
    <property type="entry name" value="NAD(P)-binding Rossmann-like Domain"/>
    <property type="match status" value="1"/>
</dbReference>
<protein>
    <submittedName>
        <fullName evidence="5">Short-chain dehydrogenase</fullName>
    </submittedName>
</protein>
<name>A0ABQ5PW06_9BACT</name>
<keyword evidence="6" id="KW-1185">Reference proteome</keyword>